<dbReference type="AlphaFoldDB" id="A0A919SKE0"/>
<feature type="transmembrane region" description="Helical" evidence="10">
    <location>
        <begin position="239"/>
        <end position="255"/>
    </location>
</feature>
<keyword evidence="5" id="KW-1003">Cell membrane</keyword>
<evidence type="ECO:0000256" key="10">
    <source>
        <dbReference type="SAM" id="Phobius"/>
    </source>
</evidence>
<keyword evidence="13" id="KW-1185">Reference proteome</keyword>
<evidence type="ECO:0000256" key="1">
    <source>
        <dbReference type="ARBA" id="ARBA00004651"/>
    </source>
</evidence>
<comment type="similarity">
    <text evidence="2">Belongs to the ArsB family.</text>
</comment>
<keyword evidence="4" id="KW-0813">Transport</keyword>
<sequence>MITVVSLLLLVGVLGFAVARPRGLPEAVAAVPAAVIVVVFGLVSWRDAVDELVELGPTVGFLAAVLLLSYLADEAGVFKYAGAVAARWSRGSPQRLLGIVFVIASVVTAALSLDATVVLLTPVVFATASTLGVRPKPHVYACNHLANSASLLLPVSNLTNLLALSAAGLSFVSFAGLMALPWLAVIGVEYLILRRFFAQDLGTPEHSAQVEQERAPKFALVVLGLTLAGFAVAGPVGVHPAWVALAGAIALGVRMKKPVTTLVRKANLGFCLFVLALGVVVLAVSRSGFGTLVDRVAPHHADLLGLLAMAGLAAVLANVLNNLPATLMLLPLAAHSPGLVLAVLLGANIGPNLTYVGSLATLLWRRILHGRGQPPVTGEFLRLGALTVPACLIVGVASLWVSLRVSGL</sequence>
<dbReference type="InterPro" id="IPR004680">
    <property type="entry name" value="Cit_transptr-like_dom"/>
</dbReference>
<evidence type="ECO:0000256" key="4">
    <source>
        <dbReference type="ARBA" id="ARBA00022448"/>
    </source>
</evidence>
<organism evidence="12 13">
    <name type="scientific">Winogradskya consettensis</name>
    <dbReference type="NCBI Taxonomy" id="113560"/>
    <lineage>
        <taxon>Bacteria</taxon>
        <taxon>Bacillati</taxon>
        <taxon>Actinomycetota</taxon>
        <taxon>Actinomycetes</taxon>
        <taxon>Micromonosporales</taxon>
        <taxon>Micromonosporaceae</taxon>
        <taxon>Winogradskya</taxon>
    </lineage>
</organism>
<keyword evidence="7" id="KW-0059">Arsenical resistance</keyword>
<comment type="caution">
    <text evidence="12">The sequence shown here is derived from an EMBL/GenBank/DDBJ whole genome shotgun (WGS) entry which is preliminary data.</text>
</comment>
<dbReference type="EMBL" id="BOQP01000013">
    <property type="protein sequence ID" value="GIM72578.1"/>
    <property type="molecule type" value="Genomic_DNA"/>
</dbReference>
<dbReference type="GO" id="GO:0015105">
    <property type="term" value="F:arsenite transmembrane transporter activity"/>
    <property type="evidence" value="ECO:0007669"/>
    <property type="project" value="InterPro"/>
</dbReference>
<dbReference type="Pfam" id="PF03600">
    <property type="entry name" value="CitMHS"/>
    <property type="match status" value="1"/>
</dbReference>
<feature type="transmembrane region" description="Helical" evidence="10">
    <location>
        <begin position="52"/>
        <end position="72"/>
    </location>
</feature>
<dbReference type="GO" id="GO:0005886">
    <property type="term" value="C:plasma membrane"/>
    <property type="evidence" value="ECO:0007669"/>
    <property type="project" value="UniProtKB-SubCell"/>
</dbReference>
<protein>
    <submittedName>
        <fullName evidence="12">Arsenic transporter</fullName>
    </submittedName>
</protein>
<evidence type="ECO:0000256" key="2">
    <source>
        <dbReference type="ARBA" id="ARBA00006433"/>
    </source>
</evidence>
<dbReference type="PANTHER" id="PTHR43302:SF5">
    <property type="entry name" value="TRANSPORTER ARSB-RELATED"/>
    <property type="match status" value="1"/>
</dbReference>
<evidence type="ECO:0000313" key="12">
    <source>
        <dbReference type="EMBL" id="GIM72578.1"/>
    </source>
</evidence>
<comment type="subcellular location">
    <subcellularLocation>
        <location evidence="1">Cell membrane</location>
        <topology evidence="1">Multi-pass membrane protein</topology>
    </subcellularLocation>
</comment>
<dbReference type="PRINTS" id="PR00758">
    <property type="entry name" value="ARSENICPUMP"/>
</dbReference>
<dbReference type="GO" id="GO:0046685">
    <property type="term" value="P:response to arsenic-containing substance"/>
    <property type="evidence" value="ECO:0007669"/>
    <property type="project" value="UniProtKB-KW"/>
</dbReference>
<keyword evidence="6 10" id="KW-0812">Transmembrane</keyword>
<feature type="transmembrane region" description="Helical" evidence="10">
    <location>
        <begin position="29"/>
        <end position="45"/>
    </location>
</feature>
<dbReference type="InterPro" id="IPR000802">
    <property type="entry name" value="Arsenical_pump_ArsB"/>
</dbReference>
<evidence type="ECO:0000256" key="8">
    <source>
        <dbReference type="ARBA" id="ARBA00022989"/>
    </source>
</evidence>
<feature type="transmembrane region" description="Helical" evidence="10">
    <location>
        <begin position="96"/>
        <end position="125"/>
    </location>
</feature>
<dbReference type="RefSeq" id="WP_212997903.1">
    <property type="nucleotide sequence ID" value="NZ_BAAATW010000019.1"/>
</dbReference>
<dbReference type="Proteomes" id="UP000680865">
    <property type="component" value="Unassembled WGS sequence"/>
</dbReference>
<feature type="transmembrane region" description="Helical" evidence="10">
    <location>
        <begin position="267"/>
        <end position="289"/>
    </location>
</feature>
<name>A0A919SKE0_9ACTN</name>
<dbReference type="PANTHER" id="PTHR43302">
    <property type="entry name" value="TRANSPORTER ARSB-RELATED"/>
    <property type="match status" value="1"/>
</dbReference>
<keyword evidence="9 10" id="KW-0472">Membrane</keyword>
<proteinExistence type="inferred from homology"/>
<evidence type="ECO:0000256" key="7">
    <source>
        <dbReference type="ARBA" id="ARBA00022849"/>
    </source>
</evidence>
<evidence type="ECO:0000256" key="6">
    <source>
        <dbReference type="ARBA" id="ARBA00022692"/>
    </source>
</evidence>
<gene>
    <name evidence="12" type="ORF">Aco04nite_31000</name>
</gene>
<evidence type="ECO:0000256" key="9">
    <source>
        <dbReference type="ARBA" id="ARBA00023136"/>
    </source>
</evidence>
<keyword evidence="8 10" id="KW-1133">Transmembrane helix</keyword>
<reference evidence="12" key="1">
    <citation type="submission" date="2021-03" db="EMBL/GenBank/DDBJ databases">
        <title>Whole genome shotgun sequence of Actinoplanes consettensis NBRC 14913.</title>
        <authorList>
            <person name="Komaki H."/>
            <person name="Tamura T."/>
        </authorList>
    </citation>
    <scope>NUCLEOTIDE SEQUENCE</scope>
    <source>
        <strain evidence="12">NBRC 14913</strain>
    </source>
</reference>
<evidence type="ECO:0000256" key="3">
    <source>
        <dbReference type="ARBA" id="ARBA00009843"/>
    </source>
</evidence>
<accession>A0A919SKE0</accession>
<evidence type="ECO:0000313" key="13">
    <source>
        <dbReference type="Proteomes" id="UP000680865"/>
    </source>
</evidence>
<evidence type="ECO:0000256" key="5">
    <source>
        <dbReference type="ARBA" id="ARBA00022475"/>
    </source>
</evidence>
<comment type="similarity">
    <text evidence="3">Belongs to the CitM (TC 2.A.11) transporter family.</text>
</comment>
<feature type="transmembrane region" description="Helical" evidence="10">
    <location>
        <begin position="171"/>
        <end position="193"/>
    </location>
</feature>
<feature type="domain" description="Citrate transporter-like" evidence="11">
    <location>
        <begin position="24"/>
        <end position="335"/>
    </location>
</feature>
<feature type="transmembrane region" description="Helical" evidence="10">
    <location>
        <begin position="301"/>
        <end position="320"/>
    </location>
</feature>
<evidence type="ECO:0000259" key="11">
    <source>
        <dbReference type="Pfam" id="PF03600"/>
    </source>
</evidence>
<feature type="transmembrane region" description="Helical" evidence="10">
    <location>
        <begin position="380"/>
        <end position="403"/>
    </location>
</feature>